<protein>
    <submittedName>
        <fullName evidence="10">Uncharacterized protein DUF2029</fullName>
    </submittedName>
</protein>
<keyword evidence="6 8" id="KW-0472">Membrane</keyword>
<dbReference type="Proteomes" id="UP000256343">
    <property type="component" value="Unassembled WGS sequence"/>
</dbReference>
<evidence type="ECO:0000313" key="10">
    <source>
        <dbReference type="EMBL" id="SSW92596.1"/>
    </source>
</evidence>
<evidence type="ECO:0000313" key="9">
    <source>
        <dbReference type="EMBL" id="RED28496.1"/>
    </source>
</evidence>
<feature type="transmembrane region" description="Helical" evidence="8">
    <location>
        <begin position="310"/>
        <end position="329"/>
    </location>
</feature>
<feature type="transmembrane region" description="Helical" evidence="8">
    <location>
        <begin position="166"/>
        <end position="183"/>
    </location>
</feature>
<evidence type="ECO:0000256" key="8">
    <source>
        <dbReference type="SAM" id="Phobius"/>
    </source>
</evidence>
<keyword evidence="2" id="KW-1003">Cell membrane</keyword>
<evidence type="ECO:0000256" key="1">
    <source>
        <dbReference type="ARBA" id="ARBA00004651"/>
    </source>
</evidence>
<feature type="transmembrane region" description="Helical" evidence="8">
    <location>
        <begin position="102"/>
        <end position="121"/>
    </location>
</feature>
<dbReference type="EMBL" id="QRDT01000022">
    <property type="protein sequence ID" value="RED28496.1"/>
    <property type="molecule type" value="Genomic_DNA"/>
</dbReference>
<evidence type="ECO:0000256" key="3">
    <source>
        <dbReference type="ARBA" id="ARBA00022679"/>
    </source>
</evidence>
<keyword evidence="3" id="KW-0808">Transferase</keyword>
<feature type="transmembrane region" description="Helical" evidence="8">
    <location>
        <begin position="416"/>
        <end position="435"/>
    </location>
</feature>
<dbReference type="GO" id="GO:0016758">
    <property type="term" value="F:hexosyltransferase activity"/>
    <property type="evidence" value="ECO:0007669"/>
    <property type="project" value="InterPro"/>
</dbReference>
<comment type="subcellular location">
    <subcellularLocation>
        <location evidence="1">Cell membrane</location>
        <topology evidence="1">Multi-pass membrane protein</topology>
    </subcellularLocation>
</comment>
<proteinExistence type="inferred from homology"/>
<accession>A0A336JW45</accession>
<keyword evidence="4 8" id="KW-0812">Transmembrane</keyword>
<keyword evidence="12" id="KW-1185">Reference proteome</keyword>
<evidence type="ECO:0000256" key="7">
    <source>
        <dbReference type="ARBA" id="ARBA00024033"/>
    </source>
</evidence>
<dbReference type="RefSeq" id="WP_114360082.1">
    <property type="nucleotide sequence ID" value="NZ_QRDT01000022.1"/>
</dbReference>
<evidence type="ECO:0000313" key="11">
    <source>
        <dbReference type="Proteomes" id="UP000252631"/>
    </source>
</evidence>
<evidence type="ECO:0000313" key="12">
    <source>
        <dbReference type="Proteomes" id="UP000256343"/>
    </source>
</evidence>
<comment type="similarity">
    <text evidence="7">Belongs to the glycosyltransferase 87 family.</text>
</comment>
<feature type="transmembrane region" description="Helical" evidence="8">
    <location>
        <begin position="141"/>
        <end position="159"/>
    </location>
</feature>
<dbReference type="AlphaFoldDB" id="A0A336JW45"/>
<feature type="transmembrane region" description="Helical" evidence="8">
    <location>
        <begin position="392"/>
        <end position="410"/>
    </location>
</feature>
<feature type="transmembrane region" description="Helical" evidence="8">
    <location>
        <begin position="12"/>
        <end position="33"/>
    </location>
</feature>
<evidence type="ECO:0000256" key="2">
    <source>
        <dbReference type="ARBA" id="ARBA00022475"/>
    </source>
</evidence>
<feature type="transmembrane region" description="Helical" evidence="8">
    <location>
        <begin position="341"/>
        <end position="357"/>
    </location>
</feature>
<evidence type="ECO:0000256" key="5">
    <source>
        <dbReference type="ARBA" id="ARBA00022989"/>
    </source>
</evidence>
<dbReference type="GO" id="GO:0005886">
    <property type="term" value="C:plasma membrane"/>
    <property type="evidence" value="ECO:0007669"/>
    <property type="project" value="UniProtKB-SubCell"/>
</dbReference>
<dbReference type="Pfam" id="PF09594">
    <property type="entry name" value="GT87"/>
    <property type="match status" value="1"/>
</dbReference>
<evidence type="ECO:0000256" key="6">
    <source>
        <dbReference type="ARBA" id="ARBA00023136"/>
    </source>
</evidence>
<feature type="transmembrane region" description="Helical" evidence="8">
    <location>
        <begin position="189"/>
        <end position="214"/>
    </location>
</feature>
<name>A0A336JW45_9BRAD</name>
<reference evidence="9 12" key="2">
    <citation type="submission" date="2018-07" db="EMBL/GenBank/DDBJ databases">
        <title>Genomic Encyclopedia of Archaeal and Bacterial Type Strains, Phase II (KMG-II): from individual species to whole genera.</title>
        <authorList>
            <person name="Goeker M."/>
        </authorList>
    </citation>
    <scope>NUCLEOTIDE SEQUENCE [LARGE SCALE GENOMIC DNA]</scope>
    <source>
        <strain evidence="9 12">JA575</strain>
    </source>
</reference>
<evidence type="ECO:0000256" key="4">
    <source>
        <dbReference type="ARBA" id="ARBA00022692"/>
    </source>
</evidence>
<sequence>MQSRFAPRWRALRWYEILLIAAITLALCIYLPVVVRRAAVHGFGDVQVFFRAGWAVWTGYPLYQVADHHGWTYHYPPFFALLMGVFAHPVDGLPKPSWALPLPVSVGVWYAVSALAMLAALDLWARGLQRFTPQSLDQSGWNAWWLLRLGPLAALLPFFGDGLGRGQPSAVVLLTMVAFLVLYVRGRIYLAACALALGFTIKLFPLALLIFPVLRGDLRTVLATAGFSLVFLFVVPMLCLGPSEVVALYQAMWTEHLSGIFTGVPNPKIAGEITFTSYDMLSIGAMLSRIAAGGLPETDTLPRFATAAQLAFDAVFLIALVWIGHGRFWRLNGPQPQPGEALLIGGALLAAALPVMLSVSQPNYVAFVAPLVAAIQLEAWRRSGRVDIVPALVAWAGVMWLGMIATEGGLWQPLRVIGLVTPALIALAIWGMVCLRRAAAPP</sequence>
<gene>
    <name evidence="9" type="ORF">BJ125_12222</name>
    <name evidence="10" type="ORF">SAMN05892882_12222</name>
</gene>
<organism evidence="10 11">
    <name type="scientific">Rhodopseudomonas pentothenatexigens</name>
    <dbReference type="NCBI Taxonomy" id="999699"/>
    <lineage>
        <taxon>Bacteria</taxon>
        <taxon>Pseudomonadati</taxon>
        <taxon>Pseudomonadota</taxon>
        <taxon>Alphaproteobacteria</taxon>
        <taxon>Hyphomicrobiales</taxon>
        <taxon>Nitrobacteraceae</taxon>
        <taxon>Rhodopseudomonas</taxon>
    </lineage>
</organism>
<reference evidence="10 11" key="1">
    <citation type="submission" date="2017-08" db="EMBL/GenBank/DDBJ databases">
        <authorList>
            <person name="de Groot N.N."/>
        </authorList>
    </citation>
    <scope>NUCLEOTIDE SEQUENCE [LARGE SCALE GENOMIC DNA]</scope>
    <source>
        <strain evidence="10 11">JA575</strain>
    </source>
</reference>
<dbReference type="OrthoDB" id="8134281at2"/>
<dbReference type="EMBL" id="UFQQ01000022">
    <property type="protein sequence ID" value="SSW92596.1"/>
    <property type="molecule type" value="Genomic_DNA"/>
</dbReference>
<feature type="transmembrane region" description="Helical" evidence="8">
    <location>
        <begin position="221"/>
        <end position="243"/>
    </location>
</feature>
<dbReference type="Proteomes" id="UP000252631">
    <property type="component" value="Unassembled WGS sequence"/>
</dbReference>
<dbReference type="InterPro" id="IPR018584">
    <property type="entry name" value="GT87"/>
</dbReference>
<keyword evidence="5 8" id="KW-1133">Transmembrane helix</keyword>